<keyword evidence="6" id="KW-1185">Reference proteome</keyword>
<dbReference type="InterPro" id="IPR036390">
    <property type="entry name" value="WH_DNA-bd_sf"/>
</dbReference>
<name>A0A934SD90_9BACT</name>
<evidence type="ECO:0000313" key="6">
    <source>
        <dbReference type="Proteomes" id="UP000603141"/>
    </source>
</evidence>
<dbReference type="SMART" id="SM00345">
    <property type="entry name" value="HTH_GNTR"/>
    <property type="match status" value="1"/>
</dbReference>
<evidence type="ECO:0000256" key="1">
    <source>
        <dbReference type="ARBA" id="ARBA00023015"/>
    </source>
</evidence>
<dbReference type="CDD" id="cd07377">
    <property type="entry name" value="WHTH_GntR"/>
    <property type="match status" value="1"/>
</dbReference>
<comment type="caution">
    <text evidence="5">The sequence shown here is derived from an EMBL/GenBank/DDBJ whole genome shotgun (WGS) entry which is preliminary data.</text>
</comment>
<evidence type="ECO:0000259" key="4">
    <source>
        <dbReference type="PROSITE" id="PS50949"/>
    </source>
</evidence>
<evidence type="ECO:0000256" key="2">
    <source>
        <dbReference type="ARBA" id="ARBA00023125"/>
    </source>
</evidence>
<dbReference type="InterPro" id="IPR011711">
    <property type="entry name" value="GntR_C"/>
</dbReference>
<dbReference type="GO" id="GO:0003700">
    <property type="term" value="F:DNA-binding transcription factor activity"/>
    <property type="evidence" value="ECO:0007669"/>
    <property type="project" value="InterPro"/>
</dbReference>
<dbReference type="PANTHER" id="PTHR43537">
    <property type="entry name" value="TRANSCRIPTIONAL REGULATOR, GNTR FAMILY"/>
    <property type="match status" value="1"/>
</dbReference>
<dbReference type="Pfam" id="PF00392">
    <property type="entry name" value="GntR"/>
    <property type="match status" value="1"/>
</dbReference>
<keyword evidence="3" id="KW-0804">Transcription</keyword>
<dbReference type="SMART" id="SM00895">
    <property type="entry name" value="FCD"/>
    <property type="match status" value="1"/>
</dbReference>
<dbReference type="Gene3D" id="1.20.120.530">
    <property type="entry name" value="GntR ligand-binding domain-like"/>
    <property type="match status" value="1"/>
</dbReference>
<sequence>MTPAKPSTSSSDRPENLTDRIYSRLRQDICGFQLIPGERFTETEIANRMQASRTPVREALNRLQQNGFVEVHFRSGWQVKSFDLPQFEQLYDVRTILELATVDRLCAGAAMPILDRLAHTWFTDPANRLTDPVAVCALDESFHGQLVEASGNTELARIHQDITERIRIIRHLDFTQQARVDITYEEHAEILHLILDGKANHARALLRTHIEDSKAEIRKITLHMLQKVRSGAA</sequence>
<dbReference type="InterPro" id="IPR000524">
    <property type="entry name" value="Tscrpt_reg_HTH_GntR"/>
</dbReference>
<dbReference type="InterPro" id="IPR036388">
    <property type="entry name" value="WH-like_DNA-bd_sf"/>
</dbReference>
<dbReference type="RefSeq" id="WP_200270915.1">
    <property type="nucleotide sequence ID" value="NZ_JAENIJ010000017.1"/>
</dbReference>
<dbReference type="EMBL" id="JAENIJ010000017">
    <property type="protein sequence ID" value="MBK1883113.1"/>
    <property type="molecule type" value="Genomic_DNA"/>
</dbReference>
<dbReference type="Gene3D" id="1.10.10.10">
    <property type="entry name" value="Winged helix-like DNA-binding domain superfamily/Winged helix DNA-binding domain"/>
    <property type="match status" value="1"/>
</dbReference>
<evidence type="ECO:0000313" key="5">
    <source>
        <dbReference type="EMBL" id="MBK1883113.1"/>
    </source>
</evidence>
<reference evidence="5" key="1">
    <citation type="submission" date="2021-01" db="EMBL/GenBank/DDBJ databases">
        <title>Modified the classification status of verrucomicrobia.</title>
        <authorList>
            <person name="Feng X."/>
        </authorList>
    </citation>
    <scope>NUCLEOTIDE SEQUENCE</scope>
    <source>
        <strain evidence="5">KCTC 22041</strain>
    </source>
</reference>
<protein>
    <submittedName>
        <fullName evidence="5">GntR family transcriptional regulator</fullName>
    </submittedName>
</protein>
<accession>A0A934SD90</accession>
<dbReference type="PANTHER" id="PTHR43537:SF45">
    <property type="entry name" value="GNTR FAMILY REGULATORY PROTEIN"/>
    <property type="match status" value="1"/>
</dbReference>
<dbReference type="Proteomes" id="UP000603141">
    <property type="component" value="Unassembled WGS sequence"/>
</dbReference>
<gene>
    <name evidence="5" type="ORF">JIN85_11845</name>
</gene>
<dbReference type="Pfam" id="PF07729">
    <property type="entry name" value="FCD"/>
    <property type="match status" value="1"/>
</dbReference>
<feature type="domain" description="HTH gntR-type" evidence="4">
    <location>
        <begin position="15"/>
        <end position="82"/>
    </location>
</feature>
<dbReference type="InterPro" id="IPR008920">
    <property type="entry name" value="TF_FadR/GntR_C"/>
</dbReference>
<dbReference type="SUPFAM" id="SSF48008">
    <property type="entry name" value="GntR ligand-binding domain-like"/>
    <property type="match status" value="1"/>
</dbReference>
<keyword evidence="1" id="KW-0805">Transcription regulation</keyword>
<dbReference type="AlphaFoldDB" id="A0A934SD90"/>
<dbReference type="SUPFAM" id="SSF46785">
    <property type="entry name" value="Winged helix' DNA-binding domain"/>
    <property type="match status" value="1"/>
</dbReference>
<dbReference type="GO" id="GO:0003677">
    <property type="term" value="F:DNA binding"/>
    <property type="evidence" value="ECO:0007669"/>
    <property type="project" value="UniProtKB-KW"/>
</dbReference>
<evidence type="ECO:0000256" key="3">
    <source>
        <dbReference type="ARBA" id="ARBA00023163"/>
    </source>
</evidence>
<dbReference type="PROSITE" id="PS50949">
    <property type="entry name" value="HTH_GNTR"/>
    <property type="match status" value="1"/>
</dbReference>
<organism evidence="5 6">
    <name type="scientific">Luteolibacter pohnpeiensis</name>
    <dbReference type="NCBI Taxonomy" id="454153"/>
    <lineage>
        <taxon>Bacteria</taxon>
        <taxon>Pseudomonadati</taxon>
        <taxon>Verrucomicrobiota</taxon>
        <taxon>Verrucomicrobiia</taxon>
        <taxon>Verrucomicrobiales</taxon>
        <taxon>Verrucomicrobiaceae</taxon>
        <taxon>Luteolibacter</taxon>
    </lineage>
</organism>
<proteinExistence type="predicted"/>
<keyword evidence="2" id="KW-0238">DNA-binding</keyword>